<comment type="caution">
    <text evidence="4">The sequence shown here is derived from an EMBL/GenBank/DDBJ whole genome shotgun (WGS) entry which is preliminary data.</text>
</comment>
<evidence type="ECO:0000313" key="9">
    <source>
        <dbReference type="Proteomes" id="UP000532866"/>
    </source>
</evidence>
<reference evidence="4 8" key="1">
    <citation type="submission" date="2014-05" db="EMBL/GenBank/DDBJ databases">
        <title>Novel Listeriaceae from food processing environments.</title>
        <authorList>
            <person name="den Bakker H.C."/>
        </authorList>
    </citation>
    <scope>NUCLEOTIDE SEQUENCE [LARGE SCALE GENOMIC DNA]</scope>
    <source>
        <strain evidence="4 8">FSL A5-0281</strain>
    </source>
</reference>
<dbReference type="InterPro" id="IPR012340">
    <property type="entry name" value="NA-bd_OB-fold"/>
</dbReference>
<evidence type="ECO:0000313" key="10">
    <source>
        <dbReference type="Proteomes" id="UP000543379"/>
    </source>
</evidence>
<proteinExistence type="inferred from homology"/>
<dbReference type="GO" id="GO:0009295">
    <property type="term" value="C:nucleoid"/>
    <property type="evidence" value="ECO:0007669"/>
    <property type="project" value="TreeGrafter"/>
</dbReference>
<dbReference type="EMBL" id="JAAROL010000004">
    <property type="protein sequence ID" value="MBC1332575.1"/>
    <property type="molecule type" value="Genomic_DNA"/>
</dbReference>
<dbReference type="GeneID" id="58718311"/>
<organism evidence="4 8">
    <name type="scientific">Listeria booriae</name>
    <dbReference type="NCBI Taxonomy" id="1552123"/>
    <lineage>
        <taxon>Bacteria</taxon>
        <taxon>Bacillati</taxon>
        <taxon>Bacillota</taxon>
        <taxon>Bacilli</taxon>
        <taxon>Bacillales</taxon>
        <taxon>Listeriaceae</taxon>
        <taxon>Listeria</taxon>
    </lineage>
</organism>
<dbReference type="EMBL" id="JAARUV010000005">
    <property type="protein sequence ID" value="MBC1779844.1"/>
    <property type="molecule type" value="Genomic_DNA"/>
</dbReference>
<dbReference type="OrthoDB" id="9809878at2"/>
<dbReference type="CDD" id="cd04496">
    <property type="entry name" value="SSB_OBF"/>
    <property type="match status" value="1"/>
</dbReference>
<dbReference type="NCBIfam" id="TIGR00621">
    <property type="entry name" value="ssb"/>
    <property type="match status" value="1"/>
</dbReference>
<evidence type="ECO:0000313" key="7">
    <source>
        <dbReference type="EMBL" id="MBC1779844.1"/>
    </source>
</evidence>
<dbReference type="PIRSF" id="PIRSF002070">
    <property type="entry name" value="SSB"/>
    <property type="match status" value="1"/>
</dbReference>
<dbReference type="EMBL" id="JAAROV010000004">
    <property type="protein sequence ID" value="MBC1317867.1"/>
    <property type="molecule type" value="Genomic_DNA"/>
</dbReference>
<sequence length="122" mass="14074">MINQVTIVGRLTEDPEIRFTSDDKAVVNVTVALNRFGKGRRVDHAADFIPCVIWGKQAENTVEYCQKGTLVGIIGELQTRNYTNREEKKIYVTEVLVDKIRFLNKKRESKEMEIEEEQELEG</sequence>
<dbReference type="RefSeq" id="WP_036087333.1">
    <property type="nucleotide sequence ID" value="NZ_CBCSHQ010000003.1"/>
</dbReference>
<evidence type="ECO:0000313" key="5">
    <source>
        <dbReference type="EMBL" id="MBC1317867.1"/>
    </source>
</evidence>
<keyword evidence="8" id="KW-1185">Reference proteome</keyword>
<evidence type="ECO:0000256" key="3">
    <source>
        <dbReference type="PIRNR" id="PIRNR002070"/>
    </source>
</evidence>
<evidence type="ECO:0000313" key="8">
    <source>
        <dbReference type="Proteomes" id="UP000029844"/>
    </source>
</evidence>
<evidence type="ECO:0000313" key="6">
    <source>
        <dbReference type="EMBL" id="MBC1332575.1"/>
    </source>
</evidence>
<dbReference type="Gene3D" id="2.40.50.140">
    <property type="entry name" value="Nucleic acid-binding proteins"/>
    <property type="match status" value="1"/>
</dbReference>
<dbReference type="PROSITE" id="PS50935">
    <property type="entry name" value="SSB"/>
    <property type="match status" value="1"/>
</dbReference>
<dbReference type="Proteomes" id="UP000547643">
    <property type="component" value="Unassembled WGS sequence"/>
</dbReference>
<dbReference type="GO" id="GO:0003697">
    <property type="term" value="F:single-stranded DNA binding"/>
    <property type="evidence" value="ECO:0007669"/>
    <property type="project" value="UniProtKB-UniRule"/>
</dbReference>
<dbReference type="GO" id="GO:0006260">
    <property type="term" value="P:DNA replication"/>
    <property type="evidence" value="ECO:0007669"/>
    <property type="project" value="InterPro"/>
</dbReference>
<dbReference type="Proteomes" id="UP000029844">
    <property type="component" value="Unassembled WGS sequence"/>
</dbReference>
<evidence type="ECO:0000256" key="2">
    <source>
        <dbReference type="HAMAP-Rule" id="MF_00984"/>
    </source>
</evidence>
<comment type="caution">
    <text evidence="2">Lacks conserved residue(s) required for the propagation of feature annotation.</text>
</comment>
<dbReference type="HAMAP" id="MF_00984">
    <property type="entry name" value="SSB"/>
    <property type="match status" value="1"/>
</dbReference>
<dbReference type="STRING" id="1552123.EP57_13260"/>
<dbReference type="Proteomes" id="UP000543379">
    <property type="component" value="Unassembled WGS sequence"/>
</dbReference>
<dbReference type="eggNOG" id="COG0629">
    <property type="taxonomic scope" value="Bacteria"/>
</dbReference>
<gene>
    <name evidence="5" type="primary">ssb</name>
    <name evidence="4" type="ORF">EP57_13260</name>
    <name evidence="6" type="ORF">HB759_11570</name>
    <name evidence="5" type="ORF">HB811_13875</name>
    <name evidence="7" type="ORF">HCA46_13445</name>
</gene>
<dbReference type="SUPFAM" id="SSF50249">
    <property type="entry name" value="Nucleic acid-binding proteins"/>
    <property type="match status" value="1"/>
</dbReference>
<evidence type="ECO:0000313" key="4">
    <source>
        <dbReference type="EMBL" id="KGL38900.1"/>
    </source>
</evidence>
<dbReference type="AlphaFoldDB" id="A0A099W475"/>
<dbReference type="InterPro" id="IPR011344">
    <property type="entry name" value="ssDNA-bd"/>
</dbReference>
<dbReference type="InterPro" id="IPR000424">
    <property type="entry name" value="Primosome_PriB/ssb"/>
</dbReference>
<comment type="subunit">
    <text evidence="2">Homotetramer.</text>
</comment>
<evidence type="ECO:0000256" key="1">
    <source>
        <dbReference type="ARBA" id="ARBA00023125"/>
    </source>
</evidence>
<dbReference type="EMBL" id="JNFA01000028">
    <property type="protein sequence ID" value="KGL38900.1"/>
    <property type="molecule type" value="Genomic_DNA"/>
</dbReference>
<name>A0A099W475_9LIST</name>
<reference evidence="9 10" key="2">
    <citation type="submission" date="2020-03" db="EMBL/GenBank/DDBJ databases">
        <title>Soil Listeria distribution.</title>
        <authorList>
            <person name="Liao J."/>
            <person name="Wiedmann M."/>
        </authorList>
    </citation>
    <scope>NUCLEOTIDE SEQUENCE [LARGE SCALE GENOMIC DNA]</scope>
    <source>
        <strain evidence="7 11">FSL L7-1017</strain>
        <strain evidence="5 10">FSL L7-1816</strain>
        <strain evidence="6 9">FSL L7-1833</strain>
    </source>
</reference>
<evidence type="ECO:0000313" key="11">
    <source>
        <dbReference type="Proteomes" id="UP000547643"/>
    </source>
</evidence>
<protein>
    <recommendedName>
        <fullName evidence="2 3">Single-stranded DNA-binding protein</fullName>
        <shortName evidence="2">SSB</shortName>
    </recommendedName>
</protein>
<dbReference type="Proteomes" id="UP000532866">
    <property type="component" value="Unassembled WGS sequence"/>
</dbReference>
<dbReference type="Pfam" id="PF00436">
    <property type="entry name" value="SSB"/>
    <property type="match status" value="1"/>
</dbReference>
<dbReference type="PANTHER" id="PTHR10302">
    <property type="entry name" value="SINGLE-STRANDED DNA-BINDING PROTEIN"/>
    <property type="match status" value="1"/>
</dbReference>
<accession>A0A099W475</accession>
<dbReference type="PANTHER" id="PTHR10302:SF27">
    <property type="entry name" value="SINGLE-STRANDED DNA-BINDING PROTEIN"/>
    <property type="match status" value="1"/>
</dbReference>
<keyword evidence="1 2" id="KW-0238">DNA-binding</keyword>